<dbReference type="NCBIfam" id="TIGR01907">
    <property type="entry name" value="casE_Cse3"/>
    <property type="match status" value="1"/>
</dbReference>
<name>A0A238ZK22_9PSEU</name>
<sequence length="230" mass="25892">MFLTKMPLNPRRRGARKLLSSPQAMHAAVLAGFADARPTEEGRVLWRLDTYNQHRIVLYVASPDKPDFSHVAEQAGWPTTEAWDVRALDGLLDSLRNGQRWQFRLTANPVRSARRDGWRETKPLAHVTVAQQQQWLLDRTDRLGFRITDTEHRAPEGEDGPPDLAVVDRETHRFQRNGHRVTVSTATFQGQLEVTDPEALRTTLTFGVGRAKAYGCGLLTLAKPAAQGRP</sequence>
<accession>A0A238ZK22</accession>
<dbReference type="RefSeq" id="WP_089303005.1">
    <property type="nucleotide sequence ID" value="NZ_FZNW01000022.1"/>
</dbReference>
<gene>
    <name evidence="1" type="ORF">SAMN06265360_12217</name>
</gene>
<dbReference type="OrthoDB" id="9795689at2"/>
<dbReference type="AlphaFoldDB" id="A0A238ZK22"/>
<keyword evidence="2" id="KW-1185">Reference proteome</keyword>
<dbReference type="Gene3D" id="3.30.70.1210">
    <property type="entry name" value="Crispr-associated protein, domain 2"/>
    <property type="match status" value="1"/>
</dbReference>
<reference evidence="1 2" key="1">
    <citation type="submission" date="2017-06" db="EMBL/GenBank/DDBJ databases">
        <authorList>
            <person name="Kim H.J."/>
            <person name="Triplett B.A."/>
        </authorList>
    </citation>
    <scope>NUCLEOTIDE SEQUENCE [LARGE SCALE GENOMIC DNA]</scope>
    <source>
        <strain evidence="1 2">DSM 45207</strain>
    </source>
</reference>
<evidence type="ECO:0000313" key="1">
    <source>
        <dbReference type="EMBL" id="SNR83717.1"/>
    </source>
</evidence>
<proteinExistence type="predicted"/>
<dbReference type="SUPFAM" id="SSF117987">
    <property type="entry name" value="CRISPR-associated protein"/>
    <property type="match status" value="2"/>
</dbReference>
<dbReference type="InterPro" id="IPR010179">
    <property type="entry name" value="CRISPR-assoc_prot_Cse3"/>
</dbReference>
<dbReference type="CDD" id="cd09727">
    <property type="entry name" value="Cas6_I-E"/>
    <property type="match status" value="1"/>
</dbReference>
<dbReference type="SMART" id="SM01101">
    <property type="entry name" value="CRISPR_assoc"/>
    <property type="match status" value="1"/>
</dbReference>
<protein>
    <submittedName>
        <fullName evidence="1">CRISPR-associated protein, Cse3 family</fullName>
    </submittedName>
</protein>
<evidence type="ECO:0000313" key="2">
    <source>
        <dbReference type="Proteomes" id="UP000198348"/>
    </source>
</evidence>
<dbReference type="Proteomes" id="UP000198348">
    <property type="component" value="Unassembled WGS sequence"/>
</dbReference>
<dbReference type="Pfam" id="PF08798">
    <property type="entry name" value="CRISPR_assoc"/>
    <property type="match status" value="1"/>
</dbReference>
<dbReference type="EMBL" id="FZNW01000022">
    <property type="protein sequence ID" value="SNR83717.1"/>
    <property type="molecule type" value="Genomic_DNA"/>
</dbReference>
<dbReference type="Gene3D" id="3.30.70.1200">
    <property type="entry name" value="Crispr-associated protein, domain 1"/>
    <property type="match status" value="1"/>
</dbReference>
<organism evidence="1 2">
    <name type="scientific">Haloechinothrix alba</name>
    <dbReference type="NCBI Taxonomy" id="664784"/>
    <lineage>
        <taxon>Bacteria</taxon>
        <taxon>Bacillati</taxon>
        <taxon>Actinomycetota</taxon>
        <taxon>Actinomycetes</taxon>
        <taxon>Pseudonocardiales</taxon>
        <taxon>Pseudonocardiaceae</taxon>
        <taxon>Haloechinothrix</taxon>
    </lineage>
</organism>